<dbReference type="InterPro" id="IPR013189">
    <property type="entry name" value="Glyco_hydro_32_C"/>
</dbReference>
<evidence type="ECO:0000313" key="10">
    <source>
        <dbReference type="Proteomes" id="UP000321949"/>
    </source>
</evidence>
<comment type="caution">
    <text evidence="9">The sequence shown here is derived from an EMBL/GenBank/DDBJ whole genome shotgun (WGS) entry which is preliminary data.</text>
</comment>
<keyword evidence="3 4" id="KW-0326">Glycosidase</keyword>
<feature type="domain" description="Glycosyl hydrolase family 32 C-terminal" evidence="8">
    <location>
        <begin position="399"/>
        <end position="513"/>
    </location>
</feature>
<evidence type="ECO:0000259" key="8">
    <source>
        <dbReference type="Pfam" id="PF08244"/>
    </source>
</evidence>
<evidence type="ECO:0000313" key="9">
    <source>
        <dbReference type="EMBL" id="TXK14948.1"/>
    </source>
</evidence>
<protein>
    <submittedName>
        <fullName evidence="9">Glycoside hydrolase family 32 protein</fullName>
    </submittedName>
</protein>
<dbReference type="AlphaFoldDB" id="A0A5C8I826"/>
<keyword evidence="2 4" id="KW-0378">Hydrolase</keyword>
<organism evidence="9 10">
    <name type="scientific">Microbacterium saccharophilum</name>
    <dbReference type="NCBI Taxonomy" id="1213358"/>
    <lineage>
        <taxon>Bacteria</taxon>
        <taxon>Bacillati</taxon>
        <taxon>Actinomycetota</taxon>
        <taxon>Actinomycetes</taxon>
        <taxon>Micrococcales</taxon>
        <taxon>Microbacteriaceae</taxon>
        <taxon>Microbacterium</taxon>
    </lineage>
</organism>
<dbReference type="Gene3D" id="2.115.10.20">
    <property type="entry name" value="Glycosyl hydrolase domain, family 43"/>
    <property type="match status" value="1"/>
</dbReference>
<evidence type="ECO:0000256" key="5">
    <source>
        <dbReference type="SAM" id="MobiDB-lite"/>
    </source>
</evidence>
<name>A0A5C8I826_9MICO</name>
<dbReference type="InterPro" id="IPR013148">
    <property type="entry name" value="Glyco_hydro_32_N"/>
</dbReference>
<dbReference type="GO" id="GO:0004575">
    <property type="term" value="F:sucrose alpha-glucosidase activity"/>
    <property type="evidence" value="ECO:0007669"/>
    <property type="project" value="TreeGrafter"/>
</dbReference>
<keyword evidence="10" id="KW-1185">Reference proteome</keyword>
<feature type="compositionally biased region" description="Low complexity" evidence="5">
    <location>
        <begin position="40"/>
        <end position="51"/>
    </location>
</feature>
<dbReference type="InterPro" id="IPR013320">
    <property type="entry name" value="ConA-like_dom_sf"/>
</dbReference>
<dbReference type="InterPro" id="IPR001362">
    <property type="entry name" value="Glyco_hydro_32"/>
</dbReference>
<dbReference type="GO" id="GO:0005737">
    <property type="term" value="C:cytoplasm"/>
    <property type="evidence" value="ECO:0007669"/>
    <property type="project" value="TreeGrafter"/>
</dbReference>
<dbReference type="Pfam" id="PF00251">
    <property type="entry name" value="Glyco_hydro_32N"/>
    <property type="match status" value="1"/>
</dbReference>
<dbReference type="RefSeq" id="WP_147049777.1">
    <property type="nucleotide sequence ID" value="NZ_BKAH01000003.1"/>
</dbReference>
<proteinExistence type="inferred from homology"/>
<reference evidence="9 10" key="1">
    <citation type="submission" date="2019-08" db="EMBL/GenBank/DDBJ databases">
        <authorList>
            <person name="Dong K."/>
        </authorList>
    </citation>
    <scope>NUCLEOTIDE SEQUENCE [LARGE SCALE GENOMIC DNA]</scope>
    <source>
        <strain evidence="9 10">K-1</strain>
    </source>
</reference>
<keyword evidence="6" id="KW-0472">Membrane</keyword>
<accession>A0A5C8I826</accession>
<dbReference type="PANTHER" id="PTHR42800">
    <property type="entry name" value="EXOINULINASE INUD (AFU_ORTHOLOGUE AFUA_5G00480)"/>
    <property type="match status" value="1"/>
</dbReference>
<dbReference type="SUPFAM" id="SSF75005">
    <property type="entry name" value="Arabinanase/levansucrase/invertase"/>
    <property type="match status" value="1"/>
</dbReference>
<keyword evidence="6" id="KW-1133">Transmembrane helix</keyword>
<feature type="transmembrane region" description="Helical" evidence="6">
    <location>
        <begin position="15"/>
        <end position="35"/>
    </location>
</feature>
<keyword evidence="6" id="KW-0812">Transmembrane</keyword>
<dbReference type="Pfam" id="PF08244">
    <property type="entry name" value="Glyco_hydro_32C"/>
    <property type="match status" value="1"/>
</dbReference>
<dbReference type="OrthoDB" id="9776657at2"/>
<dbReference type="PANTHER" id="PTHR42800:SF1">
    <property type="entry name" value="EXOINULINASE INUD (AFU_ORTHOLOGUE AFUA_5G00480)"/>
    <property type="match status" value="1"/>
</dbReference>
<dbReference type="EMBL" id="VRSX01000001">
    <property type="protein sequence ID" value="TXK14948.1"/>
    <property type="molecule type" value="Genomic_DNA"/>
</dbReference>
<evidence type="ECO:0000256" key="2">
    <source>
        <dbReference type="ARBA" id="ARBA00022801"/>
    </source>
</evidence>
<evidence type="ECO:0000256" key="1">
    <source>
        <dbReference type="ARBA" id="ARBA00009902"/>
    </source>
</evidence>
<feature type="region of interest" description="Disordered" evidence="5">
    <location>
        <begin position="40"/>
        <end position="62"/>
    </location>
</feature>
<evidence type="ECO:0000256" key="3">
    <source>
        <dbReference type="ARBA" id="ARBA00023295"/>
    </source>
</evidence>
<evidence type="ECO:0000259" key="7">
    <source>
        <dbReference type="Pfam" id="PF00251"/>
    </source>
</evidence>
<evidence type="ECO:0000256" key="4">
    <source>
        <dbReference type="RuleBase" id="RU362110"/>
    </source>
</evidence>
<sequence>MRAGRTKEGHPRRTLLWVIAAAIALIAAVVIIVTVQRSPTESAPTPSATATPSPPASDPYRPALHITPERHWMNDPQRPVFADGLWHAYYLYNADYPEGNGTAWYHVSSPDLVEWTDHGIAIEKYRNGLGDIQSGSVVVDERDTAGFGAGALVALVTQQDAGVQRQSLFFSTDGGFTFTPYDGNPVLDNPGVDDFRDPKVVWDGRQWVMALAEGDKVGFYVSPDLISWTYTSGFIRDDLGLLECPDLFSMAVESDPDRSTWVLGVSANGAAYDRTTGYAYWTGQWDGTQFVPAQDEPRWLDDGSDFYAAVTWPATDEEAAATTRYALGWVNNWGYARELPTEAWQGGAQSLVRGLTLVDDDGGLRLRAVPIAAVDDHLAVQSEERDLTLTSGTAVPLADAARTHRVRLDLERHRMAEAAITLTIGGNGGEVDVRIDGREGTVTVDRSRDAAAAALPDPYRDPRSTPIPWQDDTATVEVIVDGLTLELFVGDGASSLTSLVFVPEAGLSLTSDADSSLARVQLSRVG</sequence>
<dbReference type="SUPFAM" id="SSF49899">
    <property type="entry name" value="Concanavalin A-like lectins/glucanases"/>
    <property type="match status" value="1"/>
</dbReference>
<dbReference type="CDD" id="cd18622">
    <property type="entry name" value="GH32_Inu-like"/>
    <property type="match status" value="1"/>
</dbReference>
<evidence type="ECO:0000256" key="6">
    <source>
        <dbReference type="SAM" id="Phobius"/>
    </source>
</evidence>
<dbReference type="InterPro" id="IPR023296">
    <property type="entry name" value="Glyco_hydro_beta-prop_sf"/>
</dbReference>
<dbReference type="GO" id="GO:0005987">
    <property type="term" value="P:sucrose catabolic process"/>
    <property type="evidence" value="ECO:0007669"/>
    <property type="project" value="TreeGrafter"/>
</dbReference>
<gene>
    <name evidence="9" type="ORF">FVP74_00530</name>
</gene>
<feature type="domain" description="Glycosyl hydrolase family 32 N-terminal" evidence="7">
    <location>
        <begin position="65"/>
        <end position="363"/>
    </location>
</feature>
<dbReference type="Proteomes" id="UP000321949">
    <property type="component" value="Unassembled WGS sequence"/>
</dbReference>
<dbReference type="SMART" id="SM00640">
    <property type="entry name" value="Glyco_32"/>
    <property type="match status" value="1"/>
</dbReference>
<comment type="similarity">
    <text evidence="1 4">Belongs to the glycosyl hydrolase 32 family.</text>
</comment>
<dbReference type="Gene3D" id="2.60.120.560">
    <property type="entry name" value="Exo-inulinase, domain 1"/>
    <property type="match status" value="1"/>
</dbReference>